<sequence>MLKDLYEFKEDLGKRGIFFCLSGPISQNLVAEIGTTLEQHMTMGEAGKSTVLRVFSTVVENAQNIMRYSDEREEDFSLGIIAVGYENKHYFVLCGNMVDNNKIGKLRENLTKLQNMNKDELKKYYRRKRREGPPPESSGAGLGFIDMAKKASKPIEFNFKTIDDKLSFFSMKIVI</sequence>
<evidence type="ECO:0000313" key="2">
    <source>
        <dbReference type="Proteomes" id="UP000663722"/>
    </source>
</evidence>
<dbReference type="KEGG" id="dmm:dnm_037850"/>
<dbReference type="NCBIfam" id="NF038262">
    <property type="entry name" value="SiaB_fam_kinase"/>
    <property type="match status" value="1"/>
</dbReference>
<reference evidence="1" key="1">
    <citation type="journal article" date="2021" name="Microb. Physiol.">
        <title>Proteogenomic Insights into the Physiology of Marine, Sulfate-Reducing, Filamentous Desulfonema limicola and Desulfonema magnum.</title>
        <authorList>
            <person name="Schnaars V."/>
            <person name="Wohlbrand L."/>
            <person name="Scheve S."/>
            <person name="Hinrichs C."/>
            <person name="Reinhardt R."/>
            <person name="Rabus R."/>
        </authorList>
    </citation>
    <scope>NUCLEOTIDE SEQUENCE</scope>
    <source>
        <strain evidence="1">4be13</strain>
    </source>
</reference>
<accession>A0A975GPB9</accession>
<dbReference type="InterPro" id="IPR046239">
    <property type="entry name" value="DUF6272"/>
</dbReference>
<gene>
    <name evidence="1" type="ORF">dnm_037850</name>
</gene>
<dbReference type="Pfam" id="PF19788">
    <property type="entry name" value="DUF6272"/>
    <property type="match status" value="1"/>
</dbReference>
<name>A0A975GPB9_9BACT</name>
<dbReference type="RefSeq" id="WP_207682813.1">
    <property type="nucleotide sequence ID" value="NZ_CP061800.1"/>
</dbReference>
<dbReference type="EMBL" id="CP061800">
    <property type="protein sequence ID" value="QTA87748.1"/>
    <property type="molecule type" value="Genomic_DNA"/>
</dbReference>
<dbReference type="AlphaFoldDB" id="A0A975GPB9"/>
<protein>
    <submittedName>
        <fullName evidence="1">Uncharacterized protein</fullName>
    </submittedName>
</protein>
<keyword evidence="2" id="KW-1185">Reference proteome</keyword>
<organism evidence="1 2">
    <name type="scientific">Desulfonema magnum</name>
    <dbReference type="NCBI Taxonomy" id="45655"/>
    <lineage>
        <taxon>Bacteria</taxon>
        <taxon>Pseudomonadati</taxon>
        <taxon>Thermodesulfobacteriota</taxon>
        <taxon>Desulfobacteria</taxon>
        <taxon>Desulfobacterales</taxon>
        <taxon>Desulfococcaceae</taxon>
        <taxon>Desulfonema</taxon>
    </lineage>
</organism>
<proteinExistence type="predicted"/>
<evidence type="ECO:0000313" key="1">
    <source>
        <dbReference type="EMBL" id="QTA87748.1"/>
    </source>
</evidence>
<dbReference type="Proteomes" id="UP000663722">
    <property type="component" value="Chromosome"/>
</dbReference>